<comment type="caution">
    <text evidence="1">The sequence shown here is derived from an EMBL/GenBank/DDBJ whole genome shotgun (WGS) entry which is preliminary data.</text>
</comment>
<dbReference type="InterPro" id="IPR009783">
    <property type="entry name" value="DUF1348"/>
</dbReference>
<gene>
    <name evidence="1" type="ORF">WJX81_006111</name>
</gene>
<dbReference type="PANTHER" id="PTHR31757">
    <property type="entry name" value="SLL0781 PROTEIN"/>
    <property type="match status" value="1"/>
</dbReference>
<accession>A0AAW1SHV7</accession>
<dbReference type="AlphaFoldDB" id="A0AAW1SHV7"/>
<dbReference type="PANTHER" id="PTHR31757:SF0">
    <property type="entry name" value="SLL0781 PROTEIN"/>
    <property type="match status" value="1"/>
</dbReference>
<protein>
    <submittedName>
        <fullName evidence="1">Uncharacterized protein</fullName>
    </submittedName>
</protein>
<dbReference type="Pfam" id="PF07080">
    <property type="entry name" value="DUF1348"/>
    <property type="match status" value="1"/>
</dbReference>
<organism evidence="1 2">
    <name type="scientific">Elliptochloris bilobata</name>
    <dbReference type="NCBI Taxonomy" id="381761"/>
    <lineage>
        <taxon>Eukaryota</taxon>
        <taxon>Viridiplantae</taxon>
        <taxon>Chlorophyta</taxon>
        <taxon>core chlorophytes</taxon>
        <taxon>Trebouxiophyceae</taxon>
        <taxon>Trebouxiophyceae incertae sedis</taxon>
        <taxon>Elliptochloris clade</taxon>
        <taxon>Elliptochloris</taxon>
    </lineage>
</organism>
<dbReference type="InterPro" id="IPR032710">
    <property type="entry name" value="NTF2-like_dom_sf"/>
</dbReference>
<evidence type="ECO:0000313" key="2">
    <source>
        <dbReference type="Proteomes" id="UP001445335"/>
    </source>
</evidence>
<dbReference type="SUPFAM" id="SSF54427">
    <property type="entry name" value="NTF2-like"/>
    <property type="match status" value="1"/>
</dbReference>
<sequence length="150" mass="17705">MAAAEPERPPLPPFEAEEDALRKVKIAEQAWNTRDPVKVSLGYTPDSEWHVNGVTFAGREAIVKFLTDKWNGELDYRLEKTLWCFKGNRIAVVYRYEHHDASGQWFRAHGNEDWEFAPNGQMQRRITQINKVPIEEKDRMFKWDRETHYA</sequence>
<name>A0AAW1SHV7_9CHLO</name>
<dbReference type="Proteomes" id="UP001445335">
    <property type="component" value="Unassembled WGS sequence"/>
</dbReference>
<evidence type="ECO:0000313" key="1">
    <source>
        <dbReference type="EMBL" id="KAK9845420.1"/>
    </source>
</evidence>
<proteinExistence type="predicted"/>
<dbReference type="Gene3D" id="3.10.450.50">
    <property type="match status" value="1"/>
</dbReference>
<keyword evidence="2" id="KW-1185">Reference proteome</keyword>
<reference evidence="1 2" key="1">
    <citation type="journal article" date="2024" name="Nat. Commun.">
        <title>Phylogenomics reveals the evolutionary origins of lichenization in chlorophyte algae.</title>
        <authorList>
            <person name="Puginier C."/>
            <person name="Libourel C."/>
            <person name="Otte J."/>
            <person name="Skaloud P."/>
            <person name="Haon M."/>
            <person name="Grisel S."/>
            <person name="Petersen M."/>
            <person name="Berrin J.G."/>
            <person name="Delaux P.M."/>
            <person name="Dal Grande F."/>
            <person name="Keller J."/>
        </authorList>
    </citation>
    <scope>NUCLEOTIDE SEQUENCE [LARGE SCALE GENOMIC DNA]</scope>
    <source>
        <strain evidence="1 2">SAG 245.80</strain>
    </source>
</reference>
<dbReference type="EMBL" id="JALJOU010000003">
    <property type="protein sequence ID" value="KAK9845420.1"/>
    <property type="molecule type" value="Genomic_DNA"/>
</dbReference>